<reference evidence="2 3" key="1">
    <citation type="submission" date="2021-03" db="EMBL/GenBank/DDBJ databases">
        <title>Flavobacterium Flabelliformis Sp. Nov. And Flavobacterium Geliluteum Sp. Nov., Two Novel Multidrug Resistant Psychrophilic Species Isolated From Antarctica.</title>
        <authorList>
            <person name="Kralova S."/>
            <person name="Busse H.J."/>
            <person name="Bezdicek M."/>
            <person name="Nykrynova M."/>
            <person name="Kroupova E."/>
            <person name="Krsek D."/>
            <person name="Sedlacek I."/>
        </authorList>
    </citation>
    <scope>NUCLEOTIDE SEQUENCE [LARGE SCALE GENOMIC DNA]</scope>
    <source>
        <strain evidence="2 3">P7388</strain>
    </source>
</reference>
<accession>A0A940XCR2</accession>
<keyword evidence="1" id="KW-1133">Transmembrane helix</keyword>
<dbReference type="EMBL" id="JAGFBV010000005">
    <property type="protein sequence ID" value="MBP4137264.1"/>
    <property type="molecule type" value="Genomic_DNA"/>
</dbReference>
<dbReference type="AlphaFoldDB" id="A0A940XCR2"/>
<keyword evidence="1" id="KW-0812">Transmembrane</keyword>
<evidence type="ECO:0000256" key="1">
    <source>
        <dbReference type="SAM" id="Phobius"/>
    </source>
</evidence>
<comment type="caution">
    <text evidence="2">The sequence shown here is derived from an EMBL/GenBank/DDBJ whole genome shotgun (WGS) entry which is preliminary data.</text>
</comment>
<keyword evidence="1" id="KW-0472">Membrane</keyword>
<dbReference type="RefSeq" id="WP_210665308.1">
    <property type="nucleotide sequence ID" value="NZ_JAGFBV010000005.1"/>
</dbReference>
<protein>
    <submittedName>
        <fullName evidence="2">Uncharacterized protein</fullName>
    </submittedName>
</protein>
<evidence type="ECO:0000313" key="2">
    <source>
        <dbReference type="EMBL" id="MBP4137264.1"/>
    </source>
</evidence>
<dbReference type="Proteomes" id="UP000675047">
    <property type="component" value="Unassembled WGS sequence"/>
</dbReference>
<proteinExistence type="predicted"/>
<gene>
    <name evidence="2" type="ORF">J3495_04115</name>
</gene>
<feature type="transmembrane region" description="Helical" evidence="1">
    <location>
        <begin position="298"/>
        <end position="318"/>
    </location>
</feature>
<evidence type="ECO:0000313" key="3">
    <source>
        <dbReference type="Proteomes" id="UP000675047"/>
    </source>
</evidence>
<keyword evidence="3" id="KW-1185">Reference proteome</keyword>
<feature type="transmembrane region" description="Helical" evidence="1">
    <location>
        <begin position="45"/>
        <end position="62"/>
    </location>
</feature>
<sequence>MSTKVPQNNEDQEIDIFDISKGIQIFFDKINTLIFKSIHFFVRNWIIVLTIVILGFGFGLFLDNTQKSYDNQIIVQPNFGSVDYLYSKVDLIDAKITSGDTVFLKNVVGISHPKKIKKIEIKPVVDVYNFIKNKPENFELIKLMADNSDIKKIIEDNLTSKNYTYHTISFVTDDVVKDKGMAEALLSFFNNTKYYKKIQEESLKNIEAKMIQNDTIISQINNVLGAFSAKEAHSQKSDKLVYYNENTQLNDVIKTKDELVIEQGIHRIELIASDKIIKDVSTTTNIEKTGFFYGKKKIVLPLIFIFMYVLISIFIAFYRKQSLILQKNN</sequence>
<name>A0A940XCR2_9FLAO</name>
<organism evidence="2 3">
    <name type="scientific">Flavobacterium geliluteum</name>
    <dbReference type="NCBI Taxonomy" id="2816120"/>
    <lineage>
        <taxon>Bacteria</taxon>
        <taxon>Pseudomonadati</taxon>
        <taxon>Bacteroidota</taxon>
        <taxon>Flavobacteriia</taxon>
        <taxon>Flavobacteriales</taxon>
        <taxon>Flavobacteriaceae</taxon>
        <taxon>Flavobacterium</taxon>
    </lineage>
</organism>